<protein>
    <submittedName>
        <fullName evidence="2">Uncharacterized protein</fullName>
    </submittedName>
</protein>
<organism evidence="2 3">
    <name type="scientific">Chelonia mydas</name>
    <name type="common">Green sea-turtle</name>
    <name type="synonym">Chelonia agassizi</name>
    <dbReference type="NCBI Taxonomy" id="8469"/>
    <lineage>
        <taxon>Eukaryota</taxon>
        <taxon>Metazoa</taxon>
        <taxon>Chordata</taxon>
        <taxon>Craniata</taxon>
        <taxon>Vertebrata</taxon>
        <taxon>Euteleostomi</taxon>
        <taxon>Archelosauria</taxon>
        <taxon>Testudinata</taxon>
        <taxon>Testudines</taxon>
        <taxon>Cryptodira</taxon>
        <taxon>Durocryptodira</taxon>
        <taxon>Americhelydia</taxon>
        <taxon>Chelonioidea</taxon>
        <taxon>Cheloniidae</taxon>
        <taxon>Chelonia</taxon>
    </lineage>
</organism>
<evidence type="ECO:0000313" key="3">
    <source>
        <dbReference type="Proteomes" id="UP000031443"/>
    </source>
</evidence>
<evidence type="ECO:0000256" key="1">
    <source>
        <dbReference type="SAM" id="MobiDB-lite"/>
    </source>
</evidence>
<dbReference type="Proteomes" id="UP000031443">
    <property type="component" value="Unassembled WGS sequence"/>
</dbReference>
<keyword evidence="3" id="KW-1185">Reference proteome</keyword>
<dbReference type="EMBL" id="KB568670">
    <property type="protein sequence ID" value="EMP27619.1"/>
    <property type="molecule type" value="Genomic_DNA"/>
</dbReference>
<feature type="compositionally biased region" description="Polar residues" evidence="1">
    <location>
        <begin position="36"/>
        <end position="52"/>
    </location>
</feature>
<feature type="region of interest" description="Disordered" evidence="1">
    <location>
        <begin position="23"/>
        <end position="67"/>
    </location>
</feature>
<sequence>MAMPADDQCKHCIAARQQITLTSRRLPTTDLDSPIGQDSSRSNVPLNDSSSIDIEKQNTESDLANDTFLNPSLSSINSYDDNADDNNAEEPLTGIHISFIWKQSLFVFNTQRMAQID</sequence>
<accession>M7ASG7</accession>
<reference evidence="3" key="1">
    <citation type="journal article" date="2013" name="Nat. Genet.">
        <title>The draft genomes of soft-shell turtle and green sea turtle yield insights into the development and evolution of the turtle-specific body plan.</title>
        <authorList>
            <person name="Wang Z."/>
            <person name="Pascual-Anaya J."/>
            <person name="Zadissa A."/>
            <person name="Li W."/>
            <person name="Niimura Y."/>
            <person name="Huang Z."/>
            <person name="Li C."/>
            <person name="White S."/>
            <person name="Xiong Z."/>
            <person name="Fang D."/>
            <person name="Wang B."/>
            <person name="Ming Y."/>
            <person name="Chen Y."/>
            <person name="Zheng Y."/>
            <person name="Kuraku S."/>
            <person name="Pignatelli M."/>
            <person name="Herrero J."/>
            <person name="Beal K."/>
            <person name="Nozawa M."/>
            <person name="Li Q."/>
            <person name="Wang J."/>
            <person name="Zhang H."/>
            <person name="Yu L."/>
            <person name="Shigenobu S."/>
            <person name="Wang J."/>
            <person name="Liu J."/>
            <person name="Flicek P."/>
            <person name="Searle S."/>
            <person name="Wang J."/>
            <person name="Kuratani S."/>
            <person name="Yin Y."/>
            <person name="Aken B."/>
            <person name="Zhang G."/>
            <person name="Irie N."/>
        </authorList>
    </citation>
    <scope>NUCLEOTIDE SEQUENCE [LARGE SCALE GENOMIC DNA]</scope>
</reference>
<name>M7ASG7_CHEMY</name>
<proteinExistence type="predicted"/>
<dbReference type="AlphaFoldDB" id="M7ASG7"/>
<gene>
    <name evidence="2" type="ORF">UY3_15307</name>
</gene>
<evidence type="ECO:0000313" key="2">
    <source>
        <dbReference type="EMBL" id="EMP27619.1"/>
    </source>
</evidence>